<dbReference type="InterPro" id="IPR036396">
    <property type="entry name" value="Cyt_P450_sf"/>
</dbReference>
<evidence type="ECO:0000313" key="6">
    <source>
        <dbReference type="EMBL" id="KAG2184089.1"/>
    </source>
</evidence>
<keyword evidence="4 5" id="KW-0408">Iron</keyword>
<dbReference type="GO" id="GO:0020037">
    <property type="term" value="F:heme binding"/>
    <property type="evidence" value="ECO:0007669"/>
    <property type="project" value="InterPro"/>
</dbReference>
<name>A0A8H7UMD0_9FUNG</name>
<dbReference type="AlphaFoldDB" id="A0A8H7UMD0"/>
<dbReference type="OrthoDB" id="1844152at2759"/>
<evidence type="ECO:0008006" key="8">
    <source>
        <dbReference type="Google" id="ProtNLM"/>
    </source>
</evidence>
<keyword evidence="5" id="KW-0560">Oxidoreductase</keyword>
<evidence type="ECO:0000256" key="4">
    <source>
        <dbReference type="ARBA" id="ARBA00023004"/>
    </source>
</evidence>
<organism evidence="6 7">
    <name type="scientific">Umbelopsis vinacea</name>
    <dbReference type="NCBI Taxonomy" id="44442"/>
    <lineage>
        <taxon>Eukaryota</taxon>
        <taxon>Fungi</taxon>
        <taxon>Fungi incertae sedis</taxon>
        <taxon>Mucoromycota</taxon>
        <taxon>Mucoromycotina</taxon>
        <taxon>Umbelopsidomycetes</taxon>
        <taxon>Umbelopsidales</taxon>
        <taxon>Umbelopsidaceae</taxon>
        <taxon>Umbelopsis</taxon>
    </lineage>
</organism>
<keyword evidence="5" id="KW-0503">Monooxygenase</keyword>
<dbReference type="PROSITE" id="PS00086">
    <property type="entry name" value="CYTOCHROME_P450"/>
    <property type="match status" value="1"/>
</dbReference>
<accession>A0A8H7UMD0</accession>
<reference evidence="6" key="1">
    <citation type="submission" date="2020-12" db="EMBL/GenBank/DDBJ databases">
        <title>Metabolic potential, ecology and presence of endohyphal bacteria is reflected in genomic diversity of Mucoromycotina.</title>
        <authorList>
            <person name="Muszewska A."/>
            <person name="Okrasinska A."/>
            <person name="Steczkiewicz K."/>
            <person name="Drgas O."/>
            <person name="Orlowska M."/>
            <person name="Perlinska-Lenart U."/>
            <person name="Aleksandrzak-Piekarczyk T."/>
            <person name="Szatraj K."/>
            <person name="Zielenkiewicz U."/>
            <person name="Pilsyk S."/>
            <person name="Malc E."/>
            <person name="Mieczkowski P."/>
            <person name="Kruszewska J.S."/>
            <person name="Biernat P."/>
            <person name="Pawlowska J."/>
        </authorList>
    </citation>
    <scope>NUCLEOTIDE SEQUENCE</scope>
    <source>
        <strain evidence="6">WA0000051536</strain>
    </source>
</reference>
<comment type="caution">
    <text evidence="6">The sequence shown here is derived from an EMBL/GenBank/DDBJ whole genome shotgun (WGS) entry which is preliminary data.</text>
</comment>
<dbReference type="GO" id="GO:0004497">
    <property type="term" value="F:monooxygenase activity"/>
    <property type="evidence" value="ECO:0007669"/>
    <property type="project" value="UniProtKB-KW"/>
</dbReference>
<keyword evidence="5" id="KW-0349">Heme</keyword>
<protein>
    <recommendedName>
        <fullName evidence="8">Cytochrome P450</fullName>
    </recommendedName>
</protein>
<dbReference type="PANTHER" id="PTHR46206">
    <property type="entry name" value="CYTOCHROME P450"/>
    <property type="match status" value="1"/>
</dbReference>
<dbReference type="Pfam" id="PF00067">
    <property type="entry name" value="p450"/>
    <property type="match status" value="1"/>
</dbReference>
<evidence type="ECO:0000256" key="2">
    <source>
        <dbReference type="ARBA" id="ARBA00010617"/>
    </source>
</evidence>
<dbReference type="SUPFAM" id="SSF48264">
    <property type="entry name" value="Cytochrome P450"/>
    <property type="match status" value="1"/>
</dbReference>
<dbReference type="GO" id="GO:0005506">
    <property type="term" value="F:iron ion binding"/>
    <property type="evidence" value="ECO:0007669"/>
    <property type="project" value="InterPro"/>
</dbReference>
<keyword evidence="7" id="KW-1185">Reference proteome</keyword>
<evidence type="ECO:0000256" key="3">
    <source>
        <dbReference type="ARBA" id="ARBA00022723"/>
    </source>
</evidence>
<dbReference type="GO" id="GO:0016705">
    <property type="term" value="F:oxidoreductase activity, acting on paired donors, with incorporation or reduction of molecular oxygen"/>
    <property type="evidence" value="ECO:0007669"/>
    <property type="project" value="InterPro"/>
</dbReference>
<comment type="cofactor">
    <cofactor evidence="1">
        <name>heme</name>
        <dbReference type="ChEBI" id="CHEBI:30413"/>
    </cofactor>
</comment>
<dbReference type="CDD" id="cd11041">
    <property type="entry name" value="CYP503A1-like"/>
    <property type="match status" value="1"/>
</dbReference>
<proteinExistence type="inferred from homology"/>
<dbReference type="InterPro" id="IPR017972">
    <property type="entry name" value="Cyt_P450_CS"/>
</dbReference>
<dbReference type="EMBL" id="JAEPRA010000006">
    <property type="protein sequence ID" value="KAG2184089.1"/>
    <property type="molecule type" value="Genomic_DNA"/>
</dbReference>
<evidence type="ECO:0000313" key="7">
    <source>
        <dbReference type="Proteomes" id="UP000612746"/>
    </source>
</evidence>
<dbReference type="Proteomes" id="UP000612746">
    <property type="component" value="Unassembled WGS sequence"/>
</dbReference>
<evidence type="ECO:0000256" key="5">
    <source>
        <dbReference type="RuleBase" id="RU000461"/>
    </source>
</evidence>
<gene>
    <name evidence="6" type="ORF">INT44_009104</name>
</gene>
<evidence type="ECO:0000256" key="1">
    <source>
        <dbReference type="ARBA" id="ARBA00001971"/>
    </source>
</evidence>
<dbReference type="Gene3D" id="1.10.630.10">
    <property type="entry name" value="Cytochrome P450"/>
    <property type="match status" value="1"/>
</dbReference>
<sequence length="509" mass="57972">MSLQTTIPRKLEALRNLPREEQYIGVAVAVAVIAAAVYTSKSSKKNTAPFVSGSTPAGNVTYDQDPRAWTEYYAKLYGGTFRTDVFPRIGTVVGRDLVREVMLSDDFSLTSASEDFFDVSHMIGIQDKDKYTGAITVVSKYLNPNLKYYTPRVNHQLSYVADKWLGDLKEPKIVHHLFPFVQSMVAKASVSVFLGEVLAQNDSLCESLGSITSEVGANLKQNWLMKNFPTFNSLYQRYIFPHKAFVSHHRMNAKKYIIPEVERRLREQNNPGYERPNDMLQNLLEMYPADGDYGVPYEDYVINWTFLLVFASIHTTTENTTMVLYWLMKYPQYIDELLEEQKAIIESEGTQGQDPELSFDVIKKLVKLDSFVREVLRQRTVGLSLQHKNINKHDIELSNGIIIPSGEHIYFNSWDVSRATDLQGQDAEDFQPWRFVDSNKQAVRIGEDHITFGMGKHACPGRFFAVQEIKTITSMLISNYKMTPATEVSLPSTLRGMPMGVISFENRNN</sequence>
<keyword evidence="3 5" id="KW-0479">Metal-binding</keyword>
<comment type="similarity">
    <text evidence="2 5">Belongs to the cytochrome P450 family.</text>
</comment>
<dbReference type="InterPro" id="IPR001128">
    <property type="entry name" value="Cyt_P450"/>
</dbReference>